<comment type="caution">
    <text evidence="2">The sequence shown here is derived from an EMBL/GenBank/DDBJ whole genome shotgun (WGS) entry which is preliminary data.</text>
</comment>
<protein>
    <submittedName>
        <fullName evidence="2">Uncharacterized protein</fullName>
    </submittedName>
</protein>
<feature type="region of interest" description="Disordered" evidence="1">
    <location>
        <begin position="65"/>
        <end position="88"/>
    </location>
</feature>
<evidence type="ECO:0000313" key="2">
    <source>
        <dbReference type="EMBL" id="RHC79263.1"/>
    </source>
</evidence>
<accession>A0A414BSA9</accession>
<evidence type="ECO:0000313" key="3">
    <source>
        <dbReference type="Proteomes" id="UP000286260"/>
    </source>
</evidence>
<name>A0A414BSA9_9BACT</name>
<dbReference type="AlphaFoldDB" id="A0A414BSA9"/>
<gene>
    <name evidence="2" type="ORF">DW828_18880</name>
</gene>
<organism evidence="2 3">
    <name type="scientific">Parabacteroides merdae</name>
    <dbReference type="NCBI Taxonomy" id="46503"/>
    <lineage>
        <taxon>Bacteria</taxon>
        <taxon>Pseudomonadati</taxon>
        <taxon>Bacteroidota</taxon>
        <taxon>Bacteroidia</taxon>
        <taxon>Bacteroidales</taxon>
        <taxon>Tannerellaceae</taxon>
        <taxon>Parabacteroides</taxon>
    </lineage>
</organism>
<dbReference type="EMBL" id="QSII01000039">
    <property type="protein sequence ID" value="RHC79263.1"/>
    <property type="molecule type" value="Genomic_DNA"/>
</dbReference>
<proteinExistence type="predicted"/>
<sequence>MEGRYIRTLHIPRYLPNIQTIVLNADRSVIRLFLTPEKKVSPKRQKPSEAIKMIKYKVLHCTDNPNSIKGSKIKNKKGRRRNKISAIK</sequence>
<feature type="compositionally biased region" description="Basic residues" evidence="1">
    <location>
        <begin position="71"/>
        <end position="88"/>
    </location>
</feature>
<dbReference type="Proteomes" id="UP000286260">
    <property type="component" value="Unassembled WGS sequence"/>
</dbReference>
<evidence type="ECO:0000256" key="1">
    <source>
        <dbReference type="SAM" id="MobiDB-lite"/>
    </source>
</evidence>
<reference evidence="2 3" key="1">
    <citation type="submission" date="2018-08" db="EMBL/GenBank/DDBJ databases">
        <title>A genome reference for cultivated species of the human gut microbiota.</title>
        <authorList>
            <person name="Zou Y."/>
            <person name="Xue W."/>
            <person name="Luo G."/>
        </authorList>
    </citation>
    <scope>NUCLEOTIDE SEQUENCE [LARGE SCALE GENOMIC DNA]</scope>
    <source>
        <strain evidence="2 3">AM34-17</strain>
    </source>
</reference>